<protein>
    <submittedName>
        <fullName evidence="3">Uncharacterized protein</fullName>
    </submittedName>
</protein>
<comment type="subcellular location">
    <subcellularLocation>
        <location evidence="1">Nucleus</location>
    </subcellularLocation>
</comment>
<dbReference type="Proteomes" id="UP000694560">
    <property type="component" value="Unplaced"/>
</dbReference>
<dbReference type="GO" id="GO:0044778">
    <property type="term" value="P:meiotic DNA integrity checkpoint signaling"/>
    <property type="evidence" value="ECO:0007669"/>
    <property type="project" value="TreeGrafter"/>
</dbReference>
<evidence type="ECO:0000256" key="1">
    <source>
        <dbReference type="ARBA" id="ARBA00004123"/>
    </source>
</evidence>
<dbReference type="GO" id="GO:0006289">
    <property type="term" value="P:nucleotide-excision repair"/>
    <property type="evidence" value="ECO:0007669"/>
    <property type="project" value="TreeGrafter"/>
</dbReference>
<dbReference type="AlphaFoldDB" id="A0A8C5T5T7"/>
<dbReference type="GO" id="GO:0035861">
    <property type="term" value="C:site of double-strand break"/>
    <property type="evidence" value="ECO:0007669"/>
    <property type="project" value="TreeGrafter"/>
</dbReference>
<keyword evidence="2" id="KW-0539">Nucleus</keyword>
<dbReference type="GO" id="GO:0033314">
    <property type="term" value="P:mitotic DNA replication checkpoint signaling"/>
    <property type="evidence" value="ECO:0007669"/>
    <property type="project" value="TreeGrafter"/>
</dbReference>
<dbReference type="Ensembl" id="ENSMCST00000002709.1">
    <property type="protein sequence ID" value="ENSMCSP00000002649.1"/>
    <property type="gene ID" value="ENSMCSG00000001967.1"/>
</dbReference>
<accession>A0A8C5T5T7</accession>
<dbReference type="GO" id="GO:0000724">
    <property type="term" value="P:double-strand break repair via homologous recombination"/>
    <property type="evidence" value="ECO:0007669"/>
    <property type="project" value="TreeGrafter"/>
</dbReference>
<dbReference type="GO" id="GO:0000723">
    <property type="term" value="P:telomere maintenance"/>
    <property type="evidence" value="ECO:0007669"/>
    <property type="project" value="TreeGrafter"/>
</dbReference>
<reference evidence="3" key="1">
    <citation type="submission" date="2025-08" db="UniProtKB">
        <authorList>
            <consortium name="Ensembl"/>
        </authorList>
    </citation>
    <scope>IDENTIFICATION</scope>
</reference>
<keyword evidence="4" id="KW-1185">Reference proteome</keyword>
<dbReference type="Gene3D" id="3.70.10.10">
    <property type="match status" value="1"/>
</dbReference>
<dbReference type="Pfam" id="PF04005">
    <property type="entry name" value="Hus1"/>
    <property type="match status" value="1"/>
</dbReference>
<reference evidence="3" key="2">
    <citation type="submission" date="2025-09" db="UniProtKB">
        <authorList>
            <consortium name="Ensembl"/>
        </authorList>
    </citation>
    <scope>IDENTIFICATION</scope>
</reference>
<evidence type="ECO:0000313" key="3">
    <source>
        <dbReference type="Ensembl" id="ENSMCSP00000002649.1"/>
    </source>
</evidence>
<evidence type="ECO:0000256" key="2">
    <source>
        <dbReference type="ARBA" id="ARBA00023242"/>
    </source>
</evidence>
<dbReference type="InterPro" id="IPR007150">
    <property type="entry name" value="HUS1/Mec3"/>
</dbReference>
<organism evidence="3 4">
    <name type="scientific">Malurus cyaneus samueli</name>
    <dbReference type="NCBI Taxonomy" id="2593467"/>
    <lineage>
        <taxon>Eukaryota</taxon>
        <taxon>Metazoa</taxon>
        <taxon>Chordata</taxon>
        <taxon>Craniata</taxon>
        <taxon>Vertebrata</taxon>
        <taxon>Euteleostomi</taxon>
        <taxon>Archelosauria</taxon>
        <taxon>Archosauria</taxon>
        <taxon>Dinosauria</taxon>
        <taxon>Saurischia</taxon>
        <taxon>Theropoda</taxon>
        <taxon>Coelurosauria</taxon>
        <taxon>Aves</taxon>
        <taxon>Neognathae</taxon>
        <taxon>Neoaves</taxon>
        <taxon>Telluraves</taxon>
        <taxon>Australaves</taxon>
        <taxon>Passeriformes</taxon>
        <taxon>Meliphagoidea</taxon>
        <taxon>Maluridae</taxon>
        <taxon>Malurus</taxon>
    </lineage>
</organism>
<dbReference type="PANTHER" id="PTHR12900">
    <property type="entry name" value="MITOTIC AND DNA DAMAGE CHECKPOINT PROTEIN HUS1"/>
    <property type="match status" value="1"/>
</dbReference>
<proteinExistence type="predicted"/>
<evidence type="ECO:0000313" key="4">
    <source>
        <dbReference type="Proteomes" id="UP000694560"/>
    </source>
</evidence>
<dbReference type="GO" id="GO:0030896">
    <property type="term" value="C:checkpoint clamp complex"/>
    <property type="evidence" value="ECO:0007669"/>
    <property type="project" value="InterPro"/>
</dbReference>
<name>A0A8C5T5T7_9PASS</name>
<dbReference type="PANTHER" id="PTHR12900:SF0">
    <property type="entry name" value="CHECKPOINT PROTEIN"/>
    <property type="match status" value="1"/>
</dbReference>
<sequence>MGGLSLSNRLLWQRARGPGGHAPPCDFGLKSWISLASTTSAVIEANLSGEMNLKIETDLVSVTTHFKDLGNPPWASEDGCQSSAQGRDLESMAEVCIDIKKLQQLLAGQQVNPTKALCNIVCKRVVHFILLHEEVSLQYFIPAIA</sequence>
<dbReference type="GO" id="GO:0031573">
    <property type="term" value="P:mitotic intra-S DNA damage checkpoint signaling"/>
    <property type="evidence" value="ECO:0007669"/>
    <property type="project" value="TreeGrafter"/>
</dbReference>